<sequence length="17" mass="1998">MRSLTFCWCLLPVFLPA</sequence>
<keyword evidence="3" id="KW-1185">Reference proteome</keyword>
<evidence type="ECO:0000313" key="2">
    <source>
        <dbReference type="EMBL" id="KAF4044094.1"/>
    </source>
</evidence>
<accession>B1NNT6</accession>
<protein>
    <submittedName>
        <fullName evidence="2">RXLR phytopathogen effector protein</fullName>
    </submittedName>
    <submittedName>
        <fullName evidence="1">Truncated avirulence protein</fullName>
    </submittedName>
</protein>
<reference evidence="1" key="2">
    <citation type="journal article" date="2008" name="Mol. Plant Microbe Interact.">
        <title>The Phytophthora infestans avirulence gene Avr4 encodes an RXLR-dEER effector.</title>
        <authorList>
            <person name="van Poppel P.M."/>
            <person name="Guo J."/>
            <person name="van de Vondervoort P.J."/>
            <person name="Jung M.W."/>
            <person name="Birch P.R."/>
            <person name="Whisson S.C."/>
            <person name="Govers F."/>
        </authorList>
    </citation>
    <scope>NUCLEOTIDE SEQUENCE</scope>
    <source>
        <strain evidence="1">T30-4</strain>
    </source>
</reference>
<gene>
    <name evidence="1" type="primary">Avr4</name>
    <name evidence="2" type="ORF">GN244_ATG03549</name>
</gene>
<dbReference type="Proteomes" id="UP000602510">
    <property type="component" value="Unassembled WGS sequence"/>
</dbReference>
<name>B1NNT6_PHYIN</name>
<dbReference type="AlphaFoldDB" id="B1NNT6"/>
<dbReference type="EMBL" id="WSZM01000077">
    <property type="protein sequence ID" value="KAF4044094.1"/>
    <property type="molecule type" value="Genomic_DNA"/>
</dbReference>
<organism evidence="1">
    <name type="scientific">Phytophthora infestans</name>
    <name type="common">Potato late blight agent</name>
    <name type="synonym">Botrytis infestans</name>
    <dbReference type="NCBI Taxonomy" id="4787"/>
    <lineage>
        <taxon>Eukaryota</taxon>
        <taxon>Sar</taxon>
        <taxon>Stramenopiles</taxon>
        <taxon>Oomycota</taxon>
        <taxon>Peronosporomycetes</taxon>
        <taxon>Peronosporales</taxon>
        <taxon>Peronosporaceae</taxon>
        <taxon>Phytophthora</taxon>
    </lineage>
</organism>
<reference evidence="1" key="1">
    <citation type="submission" date="2007-06" db="EMBL/GenBank/DDBJ databases">
        <authorList>
            <person name="van Poppel P.M.J.A."/>
            <person name="Govers F."/>
        </authorList>
    </citation>
    <scope>NUCLEOTIDE SEQUENCE</scope>
    <source>
        <strain evidence="1">T30-4</strain>
    </source>
</reference>
<reference evidence="2" key="3">
    <citation type="submission" date="2020-04" db="EMBL/GenBank/DDBJ databases">
        <title>Hybrid Assembly of Korean Phytophthora infestans isolates.</title>
        <authorList>
            <person name="Prokchorchik M."/>
            <person name="Lee Y."/>
            <person name="Seo J."/>
            <person name="Cho J.-H."/>
            <person name="Park Y.-E."/>
            <person name="Jang D.-C."/>
            <person name="Im J.-S."/>
            <person name="Choi J.-G."/>
            <person name="Park H.-J."/>
            <person name="Lee G.-B."/>
            <person name="Lee Y.-G."/>
            <person name="Hong S.-Y."/>
            <person name="Cho K."/>
            <person name="Sohn K.H."/>
        </authorList>
    </citation>
    <scope>NUCLEOTIDE SEQUENCE</scope>
    <source>
        <strain evidence="2">KR_1_A1</strain>
    </source>
</reference>
<evidence type="ECO:0000313" key="1">
    <source>
        <dbReference type="EMBL" id="ABV66275.1"/>
    </source>
</evidence>
<proteinExistence type="predicted"/>
<dbReference type="EMBL" id="EF672354">
    <property type="protein sequence ID" value="ABV66275.1"/>
    <property type="molecule type" value="Genomic_DNA"/>
</dbReference>
<evidence type="ECO:0000313" key="3">
    <source>
        <dbReference type="Proteomes" id="UP000602510"/>
    </source>
</evidence>